<dbReference type="AlphaFoldDB" id="A0A4Q4SKM6"/>
<accession>A0A4Q4SKM6</accession>
<gene>
    <name evidence="1" type="ORF">AA0113_g2848</name>
</gene>
<name>A0A4Q4SKM6_9PLEO</name>
<evidence type="ECO:0000313" key="2">
    <source>
        <dbReference type="Proteomes" id="UP000293823"/>
    </source>
</evidence>
<evidence type="ECO:0000313" key="1">
    <source>
        <dbReference type="EMBL" id="RYO70666.1"/>
    </source>
</evidence>
<dbReference type="Proteomes" id="UP000293823">
    <property type="component" value="Unassembled WGS sequence"/>
</dbReference>
<comment type="caution">
    <text evidence="1">The sequence shown here is derived from an EMBL/GenBank/DDBJ whole genome shotgun (WGS) entry which is preliminary data.</text>
</comment>
<sequence length="72" mass="7836">MLSSGGRIDLSIAGVKSAVGWVFNKSPCATALQVQAKYGITLAFGAFDHVVEHNELFEQMGDYILNMALFKK</sequence>
<dbReference type="EMBL" id="PEJP01000009">
    <property type="protein sequence ID" value="RYO70666.1"/>
    <property type="molecule type" value="Genomic_DNA"/>
</dbReference>
<protein>
    <submittedName>
        <fullName evidence="1">Uncharacterized protein</fullName>
    </submittedName>
</protein>
<reference evidence="2" key="1">
    <citation type="journal article" date="2019" name="bioRxiv">
        <title>Genomics, evolutionary history and diagnostics of the Alternaria alternata species group including apple and Asian pear pathotypes.</title>
        <authorList>
            <person name="Armitage A.D."/>
            <person name="Cockerton H.M."/>
            <person name="Sreenivasaprasad S."/>
            <person name="Woodhall J.W."/>
            <person name="Lane C.R."/>
            <person name="Harrison R.J."/>
            <person name="Clarkson J.P."/>
        </authorList>
    </citation>
    <scope>NUCLEOTIDE SEQUENCE [LARGE SCALE GENOMIC DNA]</scope>
    <source>
        <strain evidence="2">RGR 97.0016</strain>
    </source>
</reference>
<organism evidence="1 2">
    <name type="scientific">Alternaria arborescens</name>
    <dbReference type="NCBI Taxonomy" id="156630"/>
    <lineage>
        <taxon>Eukaryota</taxon>
        <taxon>Fungi</taxon>
        <taxon>Dikarya</taxon>
        <taxon>Ascomycota</taxon>
        <taxon>Pezizomycotina</taxon>
        <taxon>Dothideomycetes</taxon>
        <taxon>Pleosporomycetidae</taxon>
        <taxon>Pleosporales</taxon>
        <taxon>Pleosporineae</taxon>
        <taxon>Pleosporaceae</taxon>
        <taxon>Alternaria</taxon>
        <taxon>Alternaria sect. Alternaria</taxon>
    </lineage>
</organism>
<keyword evidence="2" id="KW-1185">Reference proteome</keyword>
<proteinExistence type="predicted"/>